<proteinExistence type="predicted"/>
<feature type="domain" description="FlgD/Vpr Ig-like" evidence="3">
    <location>
        <begin position="452"/>
        <end position="514"/>
    </location>
</feature>
<feature type="domain" description="Pyrrolo-quinoline quinone repeat" evidence="2">
    <location>
        <begin position="96"/>
        <end position="340"/>
    </location>
</feature>
<dbReference type="Proteomes" id="UP000748308">
    <property type="component" value="Unassembled WGS sequence"/>
</dbReference>
<dbReference type="Pfam" id="PF13360">
    <property type="entry name" value="PQQ_2"/>
    <property type="match status" value="1"/>
</dbReference>
<dbReference type="InterPro" id="IPR015943">
    <property type="entry name" value="WD40/YVTN_repeat-like_dom_sf"/>
</dbReference>
<dbReference type="PANTHER" id="PTHR34512:SF30">
    <property type="entry name" value="OUTER MEMBRANE PROTEIN ASSEMBLY FACTOR BAMB"/>
    <property type="match status" value="1"/>
</dbReference>
<dbReference type="AlphaFoldDB" id="A0A937XC79"/>
<reference evidence="4" key="1">
    <citation type="submission" date="2019-03" db="EMBL/GenBank/DDBJ databases">
        <title>Lake Tanganyika Metagenome-Assembled Genomes (MAGs).</title>
        <authorList>
            <person name="Tran P."/>
        </authorList>
    </citation>
    <scope>NUCLEOTIDE SEQUENCE</scope>
    <source>
        <strain evidence="4">M_DeepCast_400m_m2_100</strain>
    </source>
</reference>
<sequence length="527" mass="55921">MSVLRVRPVSHRVPLLLGSWMLALAAAVAQPALAGDWSNSGGNAGRNGLSDEVGPVAAEPAWSGGRTSLIAWLPVTEGGRMFTVRQERWPHQQPNDAYVVATDLADGRELWAVVLPHQTGDWTPWIAGVRDGKVYCSRSGNGASVWAVLYALDADDGSTVWVSEDMQNAGAYDGVVFAENGDLLVASFRDIWRIAAADGRTVWHAARVGSVSGSCGGARFGNAFYVADSAPGGHILVRYDVETGARLHESPLMPGFTLQNTPMVGPDGTVYLNRAQNNASVDFYYAFTDDGTQFTQKWRVGGFGGAFSEYGIGPDGSVYVVIDIEGHRLARLDPADGRIVDKSGVLSGYTAAHIAVDADGKVYLSNSAFSTGRLYSFDADLTLRWDVPVTNINIGGPALAENGTLVVCGVGTDVRAYRSEDAAAVAWSAPSRADGAIRFVAAGPNPFVDATGIRFDLARPGPVTLEILDAGGRRIRTLLGDEQRSAGEQAVSWHGDGSSRAPVPAGVYYYRIVAGGDARCGRVVRSR</sequence>
<accession>A0A937XC79</accession>
<dbReference type="EMBL" id="VGIY01000218">
    <property type="protein sequence ID" value="MBM3317919.1"/>
    <property type="molecule type" value="Genomic_DNA"/>
</dbReference>
<protein>
    <recommendedName>
        <fullName evidence="6">FlgD Ig-like domain-containing protein</fullName>
    </recommendedName>
</protein>
<evidence type="ECO:0000313" key="4">
    <source>
        <dbReference type="EMBL" id="MBM3317919.1"/>
    </source>
</evidence>
<dbReference type="Gene3D" id="2.60.40.4070">
    <property type="match status" value="1"/>
</dbReference>
<gene>
    <name evidence="4" type="ORF">FJY75_08695</name>
</gene>
<feature type="signal peptide" evidence="1">
    <location>
        <begin position="1"/>
        <end position="34"/>
    </location>
</feature>
<evidence type="ECO:0000256" key="1">
    <source>
        <dbReference type="SAM" id="SignalP"/>
    </source>
</evidence>
<keyword evidence="1" id="KW-0732">Signal</keyword>
<organism evidence="4 5">
    <name type="scientific">Eiseniibacteriota bacterium</name>
    <dbReference type="NCBI Taxonomy" id="2212470"/>
    <lineage>
        <taxon>Bacteria</taxon>
        <taxon>Candidatus Eiseniibacteriota</taxon>
    </lineage>
</organism>
<dbReference type="SUPFAM" id="SSF50998">
    <property type="entry name" value="Quinoprotein alcohol dehydrogenase-like"/>
    <property type="match status" value="1"/>
</dbReference>
<dbReference type="Gene3D" id="2.40.128.630">
    <property type="match status" value="1"/>
</dbReference>
<feature type="chain" id="PRO_5036935738" description="FlgD Ig-like domain-containing protein" evidence="1">
    <location>
        <begin position="35"/>
        <end position="527"/>
    </location>
</feature>
<dbReference type="InterPro" id="IPR025965">
    <property type="entry name" value="FlgD/Vpr_Ig-like"/>
</dbReference>
<dbReference type="PANTHER" id="PTHR34512">
    <property type="entry name" value="CELL SURFACE PROTEIN"/>
    <property type="match status" value="1"/>
</dbReference>
<dbReference type="InterPro" id="IPR011047">
    <property type="entry name" value="Quinoprotein_ADH-like_sf"/>
</dbReference>
<evidence type="ECO:0008006" key="6">
    <source>
        <dbReference type="Google" id="ProtNLM"/>
    </source>
</evidence>
<evidence type="ECO:0000259" key="2">
    <source>
        <dbReference type="Pfam" id="PF13360"/>
    </source>
</evidence>
<dbReference type="InterPro" id="IPR002372">
    <property type="entry name" value="PQQ_rpt_dom"/>
</dbReference>
<name>A0A937XC79_UNCEI</name>
<comment type="caution">
    <text evidence="4">The sequence shown here is derived from an EMBL/GenBank/DDBJ whole genome shotgun (WGS) entry which is preliminary data.</text>
</comment>
<dbReference type="Gene3D" id="2.130.10.10">
    <property type="entry name" value="YVTN repeat-like/Quinoprotein amine dehydrogenase"/>
    <property type="match status" value="1"/>
</dbReference>
<dbReference type="Pfam" id="PF13860">
    <property type="entry name" value="FlgD_ig"/>
    <property type="match status" value="1"/>
</dbReference>
<evidence type="ECO:0000259" key="3">
    <source>
        <dbReference type="Pfam" id="PF13860"/>
    </source>
</evidence>
<evidence type="ECO:0000313" key="5">
    <source>
        <dbReference type="Proteomes" id="UP000748308"/>
    </source>
</evidence>